<dbReference type="RefSeq" id="WP_184815656.1">
    <property type="nucleotide sequence ID" value="NZ_JACHJQ010000010.1"/>
</dbReference>
<dbReference type="Pfam" id="PF03995">
    <property type="entry name" value="Inhibitor_I36"/>
    <property type="match status" value="1"/>
</dbReference>
<sequence>MRKKYLLAPLAAAALATTAFTGVAGADTVGTMAARDGKCDNLEFCLYYNSELGGSVSDFDQRVSDFANYVFKGPGAGQGQSVKNNAASACNKTGRYTARVYYNSNYKGVYDDIPPYTCYNLTRTYNENASFQWLVVA</sequence>
<protein>
    <recommendedName>
        <fullName evidence="4">Peptidase inhibitor family I36</fullName>
    </recommendedName>
</protein>
<evidence type="ECO:0000256" key="1">
    <source>
        <dbReference type="SAM" id="SignalP"/>
    </source>
</evidence>
<comment type="caution">
    <text evidence="2">The sequence shown here is derived from an EMBL/GenBank/DDBJ whole genome shotgun (WGS) entry which is preliminary data.</text>
</comment>
<proteinExistence type="predicted"/>
<evidence type="ECO:0000313" key="2">
    <source>
        <dbReference type="EMBL" id="MBB4911653.1"/>
    </source>
</evidence>
<accession>A0A7W7VIN7</accession>
<reference evidence="2 3" key="1">
    <citation type="submission" date="2020-08" db="EMBL/GenBank/DDBJ databases">
        <title>Genomic Encyclopedia of Type Strains, Phase III (KMG-III): the genomes of soil and plant-associated and newly described type strains.</title>
        <authorList>
            <person name="Whitman W."/>
        </authorList>
    </citation>
    <scope>NUCLEOTIDE SEQUENCE [LARGE SCALE GENOMIC DNA]</scope>
    <source>
        <strain evidence="2 3">CECT 8960</strain>
    </source>
</reference>
<keyword evidence="3" id="KW-1185">Reference proteome</keyword>
<gene>
    <name evidence="2" type="ORF">FHR82_007923</name>
</gene>
<dbReference type="Proteomes" id="UP000520767">
    <property type="component" value="Unassembled WGS sequence"/>
</dbReference>
<feature type="chain" id="PRO_5039546379" description="Peptidase inhibitor family I36" evidence="1">
    <location>
        <begin position="22"/>
        <end position="137"/>
    </location>
</feature>
<dbReference type="AlphaFoldDB" id="A0A7W7VIN7"/>
<organism evidence="2 3">
    <name type="scientific">Actinophytocola algeriensis</name>
    <dbReference type="NCBI Taxonomy" id="1768010"/>
    <lineage>
        <taxon>Bacteria</taxon>
        <taxon>Bacillati</taxon>
        <taxon>Actinomycetota</taxon>
        <taxon>Actinomycetes</taxon>
        <taxon>Pseudonocardiales</taxon>
        <taxon>Pseudonocardiaceae</taxon>
    </lineage>
</organism>
<name>A0A7W7VIN7_9PSEU</name>
<feature type="signal peptide" evidence="1">
    <location>
        <begin position="1"/>
        <end position="21"/>
    </location>
</feature>
<dbReference type="EMBL" id="JACHJQ010000010">
    <property type="protein sequence ID" value="MBB4911653.1"/>
    <property type="molecule type" value="Genomic_DNA"/>
</dbReference>
<keyword evidence="1" id="KW-0732">Signal</keyword>
<evidence type="ECO:0008006" key="4">
    <source>
        <dbReference type="Google" id="ProtNLM"/>
    </source>
</evidence>
<evidence type="ECO:0000313" key="3">
    <source>
        <dbReference type="Proteomes" id="UP000520767"/>
    </source>
</evidence>